<organism evidence="12 13">
    <name type="scientific">Aureibaculum algae</name>
    <dbReference type="NCBI Taxonomy" id="2584122"/>
    <lineage>
        <taxon>Bacteria</taxon>
        <taxon>Pseudomonadati</taxon>
        <taxon>Bacteroidota</taxon>
        <taxon>Flavobacteriia</taxon>
        <taxon>Flavobacteriales</taxon>
        <taxon>Flavobacteriaceae</taxon>
        <taxon>Aureibaculum</taxon>
    </lineage>
</organism>
<feature type="domain" description="UvrD-like helicase ATP-binding" evidence="11">
    <location>
        <begin position="2"/>
        <end position="287"/>
    </location>
</feature>
<comment type="similarity">
    <text evidence="1">Belongs to the helicase family. UvrD subfamily.</text>
</comment>
<proteinExistence type="inferred from homology"/>
<comment type="catalytic activity">
    <reaction evidence="7">
        <text>Couples ATP hydrolysis with the unwinding of duplex DNA by translocating in the 3'-5' direction.</text>
        <dbReference type="EC" id="5.6.2.4"/>
    </reaction>
</comment>
<dbReference type="Pfam" id="PF13361">
    <property type="entry name" value="UvrD_C"/>
    <property type="match status" value="1"/>
</dbReference>
<dbReference type="InterPro" id="IPR014016">
    <property type="entry name" value="UvrD-like_ATP-bd"/>
</dbReference>
<dbReference type="GO" id="GO:0016887">
    <property type="term" value="F:ATP hydrolysis activity"/>
    <property type="evidence" value="ECO:0007669"/>
    <property type="project" value="RHEA"/>
</dbReference>
<dbReference type="OrthoDB" id="1100019at2"/>
<evidence type="ECO:0000256" key="2">
    <source>
        <dbReference type="ARBA" id="ARBA00022741"/>
    </source>
</evidence>
<dbReference type="InterPro" id="IPR013986">
    <property type="entry name" value="DExx_box_DNA_helicase_dom_sf"/>
</dbReference>
<dbReference type="Gene3D" id="1.10.10.160">
    <property type="match status" value="1"/>
</dbReference>
<dbReference type="Proteomes" id="UP000306229">
    <property type="component" value="Chromosome"/>
</dbReference>
<keyword evidence="3 10" id="KW-0378">Hydrolase</keyword>
<keyword evidence="4 10" id="KW-0347">Helicase</keyword>
<name>A0A5B7TSE1_9FLAO</name>
<dbReference type="SUPFAM" id="SSF52540">
    <property type="entry name" value="P-loop containing nucleoside triphosphate hydrolases"/>
    <property type="match status" value="1"/>
</dbReference>
<sequence length="562" mass="64638">MSIIIINSDYKITDIDNNFKVSAGPGAGKTYWLVNHIKNILHNSSKLSITRKVACITYTNTAVETIYSRLGTSSAQVEVSTIHSFFYKHIVKPYVSFIAEQYNLDISKIDGHDDIVLSNYSFLNDWKTRTGQQRIREDDVVVNAFKKLRWKIDNDDLVVKTPYPFRAGKYPIRNDSYLEYKKMTWEKGLIHHDDVLFFSYQILKQHPFVAKVLLAKFPYLVVDEFQDCNPIQIEIFKTLGFEGAITGVIGDPYQSIYKFQGADYTQFETFNLPNVLEYKLNENRRSSNEIIELLNSIRTDITQISYRDTSIQKPKILIGDMTLALRRAKVLCSVEEVNSLSRNNITSNAMKAEISGVGLDSKLLNKLLAKDSNSKRKRLIHSCIKSIAYARENKFKDSIKELEKLFNYKKDKLKGKRKALKYITLLLDKYDDYKGSSLLDFSNFVKENLDNSISKVTGGGIKIFYEDYSFNQLLLCVSIPEDLSLHKTIHKSKGDEFNNVLLVLKDESDTEFLINSDLESDEEQRINYVAISRAKNRLFISVPTLSTEKKQALDNLFDIENI</sequence>
<keyword evidence="13" id="KW-1185">Reference proteome</keyword>
<dbReference type="KEGG" id="fbe:FF125_06240"/>
<dbReference type="GO" id="GO:0005829">
    <property type="term" value="C:cytosol"/>
    <property type="evidence" value="ECO:0007669"/>
    <property type="project" value="TreeGrafter"/>
</dbReference>
<evidence type="ECO:0000259" key="11">
    <source>
        <dbReference type="PROSITE" id="PS51198"/>
    </source>
</evidence>
<keyword evidence="2 10" id="KW-0547">Nucleotide-binding</keyword>
<evidence type="ECO:0000256" key="6">
    <source>
        <dbReference type="ARBA" id="ARBA00023235"/>
    </source>
</evidence>
<evidence type="ECO:0000256" key="9">
    <source>
        <dbReference type="ARBA" id="ARBA00048988"/>
    </source>
</evidence>
<dbReference type="InterPro" id="IPR027417">
    <property type="entry name" value="P-loop_NTPase"/>
</dbReference>
<dbReference type="GO" id="GO:0000725">
    <property type="term" value="P:recombinational repair"/>
    <property type="evidence" value="ECO:0007669"/>
    <property type="project" value="TreeGrafter"/>
</dbReference>
<evidence type="ECO:0000256" key="8">
    <source>
        <dbReference type="ARBA" id="ARBA00034808"/>
    </source>
</evidence>
<protein>
    <recommendedName>
        <fullName evidence="8">DNA 3'-5' helicase</fullName>
        <ecNumber evidence="8">5.6.2.4</ecNumber>
    </recommendedName>
</protein>
<dbReference type="InterPro" id="IPR000212">
    <property type="entry name" value="DNA_helicase_UvrD/REP"/>
</dbReference>
<evidence type="ECO:0000313" key="13">
    <source>
        <dbReference type="Proteomes" id="UP000306229"/>
    </source>
</evidence>
<dbReference type="InterPro" id="IPR014017">
    <property type="entry name" value="DNA_helicase_UvrD-like_C"/>
</dbReference>
<evidence type="ECO:0000256" key="3">
    <source>
        <dbReference type="ARBA" id="ARBA00022801"/>
    </source>
</evidence>
<dbReference type="GO" id="GO:0005524">
    <property type="term" value="F:ATP binding"/>
    <property type="evidence" value="ECO:0007669"/>
    <property type="project" value="UniProtKB-UniRule"/>
</dbReference>
<accession>A0A5B7TSE1</accession>
<reference evidence="12 13" key="1">
    <citation type="submission" date="2019-05" db="EMBL/GenBank/DDBJ databases">
        <title>Algicella ahnfeltiae gen. nov., sp. nov., a novel marine bacterium of the family Flavobacteriaceae isolated from a red alga.</title>
        <authorList>
            <person name="Nedashkovskaya O.I."/>
            <person name="Kukhlevskiy A.D."/>
            <person name="Kim S.-G."/>
            <person name="Zhukova N.V."/>
            <person name="Mikhailov V.V."/>
        </authorList>
    </citation>
    <scope>NUCLEOTIDE SEQUENCE [LARGE SCALE GENOMIC DNA]</scope>
    <source>
        <strain evidence="12 13">10Alg115</strain>
    </source>
</reference>
<dbReference type="GO" id="GO:0003677">
    <property type="term" value="F:DNA binding"/>
    <property type="evidence" value="ECO:0007669"/>
    <property type="project" value="InterPro"/>
</dbReference>
<dbReference type="RefSeq" id="WP_138948955.1">
    <property type="nucleotide sequence ID" value="NZ_CP040749.1"/>
</dbReference>
<feature type="binding site" evidence="10">
    <location>
        <begin position="23"/>
        <end position="30"/>
    </location>
    <ligand>
        <name>ATP</name>
        <dbReference type="ChEBI" id="CHEBI:30616"/>
    </ligand>
</feature>
<evidence type="ECO:0000313" key="12">
    <source>
        <dbReference type="EMBL" id="QCX38046.1"/>
    </source>
</evidence>
<keyword evidence="6" id="KW-0413">Isomerase</keyword>
<dbReference type="EC" id="5.6.2.4" evidence="8"/>
<evidence type="ECO:0000256" key="1">
    <source>
        <dbReference type="ARBA" id="ARBA00009922"/>
    </source>
</evidence>
<evidence type="ECO:0000256" key="4">
    <source>
        <dbReference type="ARBA" id="ARBA00022806"/>
    </source>
</evidence>
<dbReference type="PROSITE" id="PS51198">
    <property type="entry name" value="UVRD_HELICASE_ATP_BIND"/>
    <property type="match status" value="1"/>
</dbReference>
<evidence type="ECO:0000256" key="5">
    <source>
        <dbReference type="ARBA" id="ARBA00022840"/>
    </source>
</evidence>
<dbReference type="Pfam" id="PF00580">
    <property type="entry name" value="UvrD-helicase"/>
    <property type="match status" value="1"/>
</dbReference>
<evidence type="ECO:0000256" key="10">
    <source>
        <dbReference type="PROSITE-ProRule" id="PRU00560"/>
    </source>
</evidence>
<dbReference type="PANTHER" id="PTHR11070">
    <property type="entry name" value="UVRD / RECB / PCRA DNA HELICASE FAMILY MEMBER"/>
    <property type="match status" value="1"/>
</dbReference>
<keyword evidence="5 10" id="KW-0067">ATP-binding</keyword>
<dbReference type="PANTHER" id="PTHR11070:SF3">
    <property type="entry name" value="DNA 3'-5' HELICASE"/>
    <property type="match status" value="1"/>
</dbReference>
<evidence type="ECO:0000256" key="7">
    <source>
        <dbReference type="ARBA" id="ARBA00034617"/>
    </source>
</evidence>
<dbReference type="GO" id="GO:0043138">
    <property type="term" value="F:3'-5' DNA helicase activity"/>
    <property type="evidence" value="ECO:0007669"/>
    <property type="project" value="UniProtKB-EC"/>
</dbReference>
<dbReference type="EMBL" id="CP040749">
    <property type="protein sequence ID" value="QCX38046.1"/>
    <property type="molecule type" value="Genomic_DNA"/>
</dbReference>
<dbReference type="Gene3D" id="3.40.50.300">
    <property type="entry name" value="P-loop containing nucleotide triphosphate hydrolases"/>
    <property type="match status" value="2"/>
</dbReference>
<comment type="catalytic activity">
    <reaction evidence="9">
        <text>ATP + H2O = ADP + phosphate + H(+)</text>
        <dbReference type="Rhea" id="RHEA:13065"/>
        <dbReference type="ChEBI" id="CHEBI:15377"/>
        <dbReference type="ChEBI" id="CHEBI:15378"/>
        <dbReference type="ChEBI" id="CHEBI:30616"/>
        <dbReference type="ChEBI" id="CHEBI:43474"/>
        <dbReference type="ChEBI" id="CHEBI:456216"/>
        <dbReference type="EC" id="5.6.2.4"/>
    </reaction>
</comment>
<dbReference type="AlphaFoldDB" id="A0A5B7TSE1"/>
<gene>
    <name evidence="12" type="ORF">FF125_06240</name>
</gene>